<evidence type="ECO:0000313" key="2">
    <source>
        <dbReference type="EMBL" id="CCC92899.1"/>
    </source>
</evidence>
<accession>G0UU35</accession>
<organism evidence="2">
    <name type="scientific">Trypanosoma congolense (strain IL3000)</name>
    <dbReference type="NCBI Taxonomy" id="1068625"/>
    <lineage>
        <taxon>Eukaryota</taxon>
        <taxon>Discoba</taxon>
        <taxon>Euglenozoa</taxon>
        <taxon>Kinetoplastea</taxon>
        <taxon>Metakinetoplastina</taxon>
        <taxon>Trypanosomatida</taxon>
        <taxon>Trypanosomatidae</taxon>
        <taxon>Trypanosoma</taxon>
        <taxon>Nannomonas</taxon>
    </lineage>
</organism>
<feature type="compositionally biased region" description="Polar residues" evidence="1">
    <location>
        <begin position="68"/>
        <end position="86"/>
    </location>
</feature>
<proteinExistence type="predicted"/>
<gene>
    <name evidence="2" type="ORF">TCIL3000_9_2960</name>
</gene>
<dbReference type="VEuPathDB" id="TriTrypDB:TcIL3000_9_2960"/>
<evidence type="ECO:0000256" key="1">
    <source>
        <dbReference type="SAM" id="MobiDB-lite"/>
    </source>
</evidence>
<protein>
    <submittedName>
        <fullName evidence="2">Uncharacterized protein</fullName>
    </submittedName>
</protein>
<feature type="compositionally biased region" description="Acidic residues" evidence="1">
    <location>
        <begin position="90"/>
        <end position="132"/>
    </location>
</feature>
<reference evidence="2" key="1">
    <citation type="journal article" date="2012" name="Proc. Natl. Acad. Sci. U.S.A.">
        <title>Antigenic diversity is generated by distinct evolutionary mechanisms in African trypanosome species.</title>
        <authorList>
            <person name="Jackson A.P."/>
            <person name="Berry A."/>
            <person name="Aslett M."/>
            <person name="Allison H.C."/>
            <person name="Burton P."/>
            <person name="Vavrova-Anderson J."/>
            <person name="Brown R."/>
            <person name="Browne H."/>
            <person name="Corton N."/>
            <person name="Hauser H."/>
            <person name="Gamble J."/>
            <person name="Gilderthorp R."/>
            <person name="Marcello L."/>
            <person name="McQuillan J."/>
            <person name="Otto T.D."/>
            <person name="Quail M.A."/>
            <person name="Sanders M.J."/>
            <person name="van Tonder A."/>
            <person name="Ginger M.L."/>
            <person name="Field M.C."/>
            <person name="Barry J.D."/>
            <person name="Hertz-Fowler C."/>
            <person name="Berriman M."/>
        </authorList>
    </citation>
    <scope>NUCLEOTIDE SEQUENCE</scope>
    <source>
        <strain evidence="2">IL3000</strain>
    </source>
</reference>
<dbReference type="EMBL" id="HE575322">
    <property type="protein sequence ID" value="CCC92899.1"/>
    <property type="molecule type" value="Genomic_DNA"/>
</dbReference>
<name>G0UU35_TRYCI</name>
<feature type="region of interest" description="Disordered" evidence="1">
    <location>
        <begin position="68"/>
        <end position="177"/>
    </location>
</feature>
<dbReference type="AlphaFoldDB" id="G0UU35"/>
<sequence>MEGSTTDERDAKLKNLIKVMCDRVPKEKRLVVDVVVDLLKMKYTSVFPEDYVCQRRELIKGLLDSFYGSQGNNSGPATVNSTSGNKNENNEDDEDDDEDEEDDEEGSSSEEGEDEESSDEEGDEEDDEEDSNGESCRSGTSEAGEEEEEKPVRGDESKAVKRPRTEECVDDDGGDVGKRCLAMAGCLKFVGYRVRPRGESETKEEYLEGYLVPQFRENGLDPERYSREDARRYRIKREVELLQSDGADINLDRTQRSGRGANVLGGKGAEVVQIKMSKFLDDE</sequence>
<feature type="compositionally biased region" description="Basic and acidic residues" evidence="1">
    <location>
        <begin position="150"/>
        <end position="167"/>
    </location>
</feature>